<dbReference type="EMBL" id="JANJQO010000367">
    <property type="protein sequence ID" value="KAJ2978517.1"/>
    <property type="molecule type" value="Genomic_DNA"/>
</dbReference>
<dbReference type="Proteomes" id="UP001143910">
    <property type="component" value="Unassembled WGS sequence"/>
</dbReference>
<gene>
    <name evidence="1" type="ORF">NQ176_g3779</name>
</gene>
<sequence>MFVSLNPPSIKAGLGQPTETANPPPQAANSPTEDKSPSPSAENWSMDTSYFTTIVHFTDGVRQREAFFLKILKTSMDDETLSQLRITIAGLTGSIEISNFPFCNKNGAIVPETLTVEEYLMECLEAKLGQIDIDNAKTLSIYMRSEALTKDRDNSVKAEASSGLDADTLVHLKQHVNDTAFKWITGTEAKYVPELEQRDWAVIFDSNALGYGLRIGWQLDSSEHDFKHSDSKKRGIWSDSLPNSTIEGVKLELRIPDFIIDDRSYVSQFETETEMQSSMAASSFSEIDVSAAVSGSYLGFSGGASVDVSKSGSQSDSSSSSKTQKRVTIAYNFPRVTVFLDSRSLELTPACEKALGAIQTKEDLEGFQALYGEFFSRRVQLGGRLFATESVDTAAGATSSSTADRMKVAAAASFSGWGVNARLSASHGKGSESVTESSHASSSMNLAWQANGGDTLLCNKPPEWAPTVAYHWNWRITRQDQVGEILAVASKFKGMSWLETKAKDLGIETASVPIIATGPLGPKKAKSTGATISLNLASTPGGRYLMSCPADVINIATAATAVNKARGRHFTIGGNLLSRGLVFLGRSDSDGKELSRYYEVEDESGTKVSNISYNTKYRLRNTRRDSYVDIHLDQAWRWIFNNSTRSTAEFIMFENPNGSTDTAEIPDCGDVRIRFISYQDGTKRGYMHIVLEDTLAYLASTADTVSASEAAKLTLTYTE</sequence>
<organism evidence="1 2">
    <name type="scientific">Zarea fungicola</name>
    <dbReference type="NCBI Taxonomy" id="93591"/>
    <lineage>
        <taxon>Eukaryota</taxon>
        <taxon>Fungi</taxon>
        <taxon>Dikarya</taxon>
        <taxon>Ascomycota</taxon>
        <taxon>Pezizomycotina</taxon>
        <taxon>Sordariomycetes</taxon>
        <taxon>Hypocreomycetidae</taxon>
        <taxon>Hypocreales</taxon>
        <taxon>Cordycipitaceae</taxon>
        <taxon>Zarea</taxon>
    </lineage>
</organism>
<accession>A0ACC1NGQ2</accession>
<evidence type="ECO:0000313" key="1">
    <source>
        <dbReference type="EMBL" id="KAJ2978517.1"/>
    </source>
</evidence>
<name>A0ACC1NGQ2_9HYPO</name>
<reference evidence="1" key="1">
    <citation type="submission" date="2022-08" db="EMBL/GenBank/DDBJ databases">
        <title>Genome Sequence of Lecanicillium fungicola.</title>
        <authorList>
            <person name="Buettner E."/>
        </authorList>
    </citation>
    <scope>NUCLEOTIDE SEQUENCE</scope>
    <source>
        <strain evidence="1">Babe33</strain>
    </source>
</reference>
<protein>
    <submittedName>
        <fullName evidence="1">Uncharacterized protein</fullName>
    </submittedName>
</protein>
<keyword evidence="2" id="KW-1185">Reference proteome</keyword>
<evidence type="ECO:0000313" key="2">
    <source>
        <dbReference type="Proteomes" id="UP001143910"/>
    </source>
</evidence>
<comment type="caution">
    <text evidence="1">The sequence shown here is derived from an EMBL/GenBank/DDBJ whole genome shotgun (WGS) entry which is preliminary data.</text>
</comment>
<proteinExistence type="predicted"/>